<evidence type="ECO:0000313" key="2">
    <source>
        <dbReference type="EMBL" id="ADL50997.1"/>
    </source>
</evidence>
<dbReference type="KEGG" id="ccb:Clocel_1242"/>
<feature type="transmembrane region" description="Helical" evidence="1">
    <location>
        <begin position="32"/>
        <end position="48"/>
    </location>
</feature>
<proteinExistence type="predicted"/>
<gene>
    <name evidence="2" type="ordered locus">Clocel_1242</name>
</gene>
<reference evidence="2 3" key="1">
    <citation type="submission" date="2010-08" db="EMBL/GenBank/DDBJ databases">
        <title>Complete sequence of Clostridium cellulovorans 743B.</title>
        <authorList>
            <consortium name="US DOE Joint Genome Institute"/>
            <person name="Lucas S."/>
            <person name="Copeland A."/>
            <person name="Lapidus A."/>
            <person name="Cheng J.-F."/>
            <person name="Bruce D."/>
            <person name="Goodwin L."/>
            <person name="Pitluck S."/>
            <person name="Chertkov O."/>
            <person name="Detter J.C."/>
            <person name="Han C."/>
            <person name="Tapia R."/>
            <person name="Land M."/>
            <person name="Hauser L."/>
            <person name="Chang Y.-J."/>
            <person name="Jeffries C."/>
            <person name="Kyrpides N."/>
            <person name="Ivanova N."/>
            <person name="Mikhailova N."/>
            <person name="Hemme C.L."/>
            <person name="Woyke T."/>
        </authorList>
    </citation>
    <scope>NUCLEOTIDE SEQUENCE [LARGE SCALE GENOMIC DNA]</scope>
    <source>
        <strain evidence="3">ATCC 35296 / DSM 3052 / OCM 3 / 743B</strain>
    </source>
</reference>
<feature type="transmembrane region" description="Helical" evidence="1">
    <location>
        <begin position="82"/>
        <end position="104"/>
    </location>
</feature>
<feature type="transmembrane region" description="Helical" evidence="1">
    <location>
        <begin position="6"/>
        <end position="25"/>
    </location>
</feature>
<sequence length="160" mass="18650">MLKFMLLFIFGIIESLIIGFLIPAIQNKKFETKNYFLFCTCLTILIFTTKQLPMHALVAMLFNMCVFIFLCSYFYKLSFIKSALTVIILMITLLISELLSEIVFNHLPLECVLDLCIVPQNKLIYSYIVAHSIYAFLGMIIYIISRIFWRKKSIFISKAN</sequence>
<protein>
    <submittedName>
        <fullName evidence="2">Uncharacterized protein</fullName>
    </submittedName>
</protein>
<keyword evidence="1" id="KW-0472">Membrane</keyword>
<dbReference type="EMBL" id="CP002160">
    <property type="protein sequence ID" value="ADL50997.1"/>
    <property type="molecule type" value="Genomic_DNA"/>
</dbReference>
<evidence type="ECO:0000256" key="1">
    <source>
        <dbReference type="SAM" id="Phobius"/>
    </source>
</evidence>
<keyword evidence="1" id="KW-1133">Transmembrane helix</keyword>
<organism evidence="2 3">
    <name type="scientific">Clostridium cellulovorans (strain ATCC 35296 / DSM 3052 / OCM 3 / 743B)</name>
    <dbReference type="NCBI Taxonomy" id="573061"/>
    <lineage>
        <taxon>Bacteria</taxon>
        <taxon>Bacillati</taxon>
        <taxon>Bacillota</taxon>
        <taxon>Clostridia</taxon>
        <taxon>Eubacteriales</taxon>
        <taxon>Clostridiaceae</taxon>
        <taxon>Clostridium</taxon>
    </lineage>
</organism>
<dbReference type="Proteomes" id="UP000002730">
    <property type="component" value="Chromosome"/>
</dbReference>
<keyword evidence="3" id="KW-1185">Reference proteome</keyword>
<dbReference type="HOGENOM" id="CLU_1649163_0_0_9"/>
<feature type="transmembrane region" description="Helical" evidence="1">
    <location>
        <begin position="54"/>
        <end position="75"/>
    </location>
</feature>
<evidence type="ECO:0000313" key="3">
    <source>
        <dbReference type="Proteomes" id="UP000002730"/>
    </source>
</evidence>
<name>D9SUU2_CLOC7</name>
<feature type="transmembrane region" description="Helical" evidence="1">
    <location>
        <begin position="124"/>
        <end position="144"/>
    </location>
</feature>
<accession>D9SUU2</accession>
<keyword evidence="1" id="KW-0812">Transmembrane</keyword>
<dbReference type="AlphaFoldDB" id="D9SUU2"/>